<name>A0A8R1TPZ4_ONCVO</name>
<accession>A0A8R1TPZ4</accession>
<feature type="signal peptide" evidence="1">
    <location>
        <begin position="1"/>
        <end position="18"/>
    </location>
</feature>
<organism evidence="2 3">
    <name type="scientific">Onchocerca volvulus</name>
    <dbReference type="NCBI Taxonomy" id="6282"/>
    <lineage>
        <taxon>Eukaryota</taxon>
        <taxon>Metazoa</taxon>
        <taxon>Ecdysozoa</taxon>
        <taxon>Nematoda</taxon>
        <taxon>Chromadorea</taxon>
        <taxon>Rhabditida</taxon>
        <taxon>Spirurina</taxon>
        <taxon>Spiruromorpha</taxon>
        <taxon>Filarioidea</taxon>
        <taxon>Onchocercidae</taxon>
        <taxon>Onchocerca</taxon>
    </lineage>
</organism>
<proteinExistence type="predicted"/>
<dbReference type="EMBL" id="CMVM020000020">
    <property type="status" value="NOT_ANNOTATED_CDS"/>
    <property type="molecule type" value="Genomic_DNA"/>
</dbReference>
<sequence length="84" mass="9981">MNKKFLPTTVTLMKVSLAIQFLTSDAQMAEIINRIIKNDDNRKHVNINLRFKDTSMNICNIDISKDLLKFWEIIVFHRINIRFE</sequence>
<evidence type="ECO:0000256" key="1">
    <source>
        <dbReference type="SAM" id="SignalP"/>
    </source>
</evidence>
<dbReference type="Proteomes" id="UP000024404">
    <property type="component" value="Unassembled WGS sequence"/>
</dbReference>
<dbReference type="EnsemblMetazoa" id="OVOC268.1">
    <property type="protein sequence ID" value="OVOC268.1"/>
    <property type="gene ID" value="WBGene00237077"/>
</dbReference>
<dbReference type="AlphaFoldDB" id="A0A8R1TPZ4"/>
<feature type="chain" id="PRO_5035875127" evidence="1">
    <location>
        <begin position="19"/>
        <end position="84"/>
    </location>
</feature>
<keyword evidence="3" id="KW-1185">Reference proteome</keyword>
<keyword evidence="1" id="KW-0732">Signal</keyword>
<reference evidence="2" key="2">
    <citation type="submission" date="2022-06" db="UniProtKB">
        <authorList>
            <consortium name="EnsemblMetazoa"/>
        </authorList>
    </citation>
    <scope>IDENTIFICATION</scope>
</reference>
<reference evidence="3" key="1">
    <citation type="submission" date="2013-10" db="EMBL/GenBank/DDBJ databases">
        <title>Genome sequencing of Onchocerca volvulus.</title>
        <authorList>
            <person name="Cotton J."/>
            <person name="Tsai J."/>
            <person name="Stanley E."/>
            <person name="Tracey A."/>
            <person name="Holroyd N."/>
            <person name="Lustigman S."/>
            <person name="Berriman M."/>
        </authorList>
    </citation>
    <scope>NUCLEOTIDE SEQUENCE</scope>
</reference>
<protein>
    <submittedName>
        <fullName evidence="2">Uncharacterized protein</fullName>
    </submittedName>
</protein>
<evidence type="ECO:0000313" key="3">
    <source>
        <dbReference type="Proteomes" id="UP000024404"/>
    </source>
</evidence>
<evidence type="ECO:0000313" key="2">
    <source>
        <dbReference type="EnsemblMetazoa" id="OVOC268.1"/>
    </source>
</evidence>